<feature type="region of interest" description="Disordered" evidence="1">
    <location>
        <begin position="37"/>
        <end position="65"/>
    </location>
</feature>
<evidence type="ECO:0000259" key="2">
    <source>
        <dbReference type="Pfam" id="PF00364"/>
    </source>
</evidence>
<organism evidence="3 4">
    <name type="scientific">Pleomorphomonas carboxyditropha</name>
    <dbReference type="NCBI Taxonomy" id="2023338"/>
    <lineage>
        <taxon>Bacteria</taxon>
        <taxon>Pseudomonadati</taxon>
        <taxon>Pseudomonadota</taxon>
        <taxon>Alphaproteobacteria</taxon>
        <taxon>Hyphomicrobiales</taxon>
        <taxon>Pleomorphomonadaceae</taxon>
        <taxon>Pleomorphomonas</taxon>
    </lineage>
</organism>
<protein>
    <recommendedName>
        <fullName evidence="2">Lipoyl-binding domain-containing protein</fullName>
    </recommendedName>
</protein>
<evidence type="ECO:0000256" key="1">
    <source>
        <dbReference type="SAM" id="MobiDB-lite"/>
    </source>
</evidence>
<evidence type="ECO:0000313" key="4">
    <source>
        <dbReference type="Proteomes" id="UP000231070"/>
    </source>
</evidence>
<dbReference type="Pfam" id="PF00364">
    <property type="entry name" value="Biotin_lipoyl"/>
    <property type="match status" value="1"/>
</dbReference>
<dbReference type="CDD" id="cd06850">
    <property type="entry name" value="biotinyl_domain"/>
    <property type="match status" value="1"/>
</dbReference>
<sequence length="125" mass="13199">MTFEEIEAIVRRLDGRGIAAADIRVGAARLKLRFAAEEASEPTPAEPPPPLAAAPSPGRFRPMHPLENASRFAEGDRVEKGDVIAFVEANGLLLPVVATADLTLGRVLVSDGDAVGWGAPLYGTR</sequence>
<dbReference type="InterPro" id="IPR000089">
    <property type="entry name" value="Biotin_lipoyl"/>
</dbReference>
<dbReference type="Proteomes" id="UP000231070">
    <property type="component" value="Unassembled WGS sequence"/>
</dbReference>
<dbReference type="Gene3D" id="2.40.50.100">
    <property type="match status" value="1"/>
</dbReference>
<dbReference type="OrthoDB" id="8449805at2"/>
<proteinExistence type="predicted"/>
<reference evidence="3 4" key="1">
    <citation type="submission" date="2017-08" db="EMBL/GenBank/DDBJ databases">
        <title>Pleomorphomonas carboxidotrophicus sp. nov., a new mesophilic hydrogenogenic carboxidotroph.</title>
        <authorList>
            <person name="Esquivel-Elizondo S."/>
            <person name="Krajmalnik-Brown R."/>
            <person name="Maldonado J."/>
        </authorList>
    </citation>
    <scope>NUCLEOTIDE SEQUENCE [LARGE SCALE GENOMIC DNA]</scope>
    <source>
        <strain evidence="3 4">SVCO-16</strain>
    </source>
</reference>
<accession>A0A2G9X169</accession>
<name>A0A2G9X169_9HYPH</name>
<dbReference type="SUPFAM" id="SSF51230">
    <property type="entry name" value="Single hybrid motif"/>
    <property type="match status" value="1"/>
</dbReference>
<gene>
    <name evidence="3" type="ORF">CJ014_00995</name>
</gene>
<keyword evidence="4" id="KW-1185">Reference proteome</keyword>
<comment type="caution">
    <text evidence="3">The sequence shown here is derived from an EMBL/GenBank/DDBJ whole genome shotgun (WGS) entry which is preliminary data.</text>
</comment>
<feature type="domain" description="Lipoyl-binding" evidence="2">
    <location>
        <begin position="67"/>
        <end position="121"/>
    </location>
</feature>
<dbReference type="InterPro" id="IPR011053">
    <property type="entry name" value="Single_hybrid_motif"/>
</dbReference>
<evidence type="ECO:0000313" key="3">
    <source>
        <dbReference type="EMBL" id="PIP00712.1"/>
    </source>
</evidence>
<dbReference type="EMBL" id="NQVN01000001">
    <property type="protein sequence ID" value="PIP00712.1"/>
    <property type="molecule type" value="Genomic_DNA"/>
</dbReference>
<dbReference type="AlphaFoldDB" id="A0A2G9X169"/>
<dbReference type="RefSeq" id="WP_100078653.1">
    <property type="nucleotide sequence ID" value="NZ_NQVN01000001.1"/>
</dbReference>